<evidence type="ECO:0000259" key="1">
    <source>
        <dbReference type="Pfam" id="PF06983"/>
    </source>
</evidence>
<dbReference type="Pfam" id="PF06983">
    <property type="entry name" value="3-dmu-9_3-mt"/>
    <property type="match status" value="1"/>
</dbReference>
<feature type="domain" description="PhnB-like" evidence="1">
    <location>
        <begin position="3"/>
        <end position="139"/>
    </location>
</feature>
<dbReference type="EMBL" id="CP028923">
    <property type="protein sequence ID" value="QCK14422.1"/>
    <property type="molecule type" value="Genomic_DNA"/>
</dbReference>
<dbReference type="InterPro" id="IPR028973">
    <property type="entry name" value="PhnB-like"/>
</dbReference>
<dbReference type="PANTHER" id="PTHR33990">
    <property type="entry name" value="PROTEIN YJDN-RELATED"/>
    <property type="match status" value="1"/>
</dbReference>
<organism evidence="2 3">
    <name type="scientific">Mangrovivirga cuniculi</name>
    <dbReference type="NCBI Taxonomy" id="2715131"/>
    <lineage>
        <taxon>Bacteria</taxon>
        <taxon>Pseudomonadati</taxon>
        <taxon>Bacteroidota</taxon>
        <taxon>Cytophagia</taxon>
        <taxon>Cytophagales</taxon>
        <taxon>Mangrovivirgaceae</taxon>
        <taxon>Mangrovivirga</taxon>
    </lineage>
</organism>
<gene>
    <name evidence="2" type="ORF">DCC35_06550</name>
</gene>
<dbReference type="SUPFAM" id="SSF54593">
    <property type="entry name" value="Glyoxalase/Bleomycin resistance protein/Dihydroxybiphenyl dioxygenase"/>
    <property type="match status" value="1"/>
</dbReference>
<dbReference type="CDD" id="cd06588">
    <property type="entry name" value="PhnB_like"/>
    <property type="match status" value="1"/>
</dbReference>
<dbReference type="PANTHER" id="PTHR33990:SF1">
    <property type="entry name" value="PROTEIN YJDN"/>
    <property type="match status" value="1"/>
</dbReference>
<keyword evidence="3" id="KW-1185">Reference proteome</keyword>
<dbReference type="RefSeq" id="WP_137090013.1">
    <property type="nucleotide sequence ID" value="NZ_CP028923.1"/>
</dbReference>
<dbReference type="Gene3D" id="3.10.180.10">
    <property type="entry name" value="2,3-Dihydroxybiphenyl 1,2-Dioxygenase, domain 1"/>
    <property type="match status" value="1"/>
</dbReference>
<protein>
    <submittedName>
        <fullName evidence="2">VOC family protein</fullName>
    </submittedName>
</protein>
<name>A0A4D7JNS2_9BACT</name>
<evidence type="ECO:0000313" key="3">
    <source>
        <dbReference type="Proteomes" id="UP000298616"/>
    </source>
</evidence>
<evidence type="ECO:0000313" key="2">
    <source>
        <dbReference type="EMBL" id="QCK14422.1"/>
    </source>
</evidence>
<dbReference type="Proteomes" id="UP000298616">
    <property type="component" value="Chromosome"/>
</dbReference>
<reference evidence="2 3" key="1">
    <citation type="submission" date="2018-04" db="EMBL/GenBank/DDBJ databases">
        <title>Complete genome uncultured novel isolate.</title>
        <authorList>
            <person name="Merlino G."/>
        </authorList>
    </citation>
    <scope>NUCLEOTIDE SEQUENCE [LARGE SCALE GENOMIC DNA]</scope>
    <source>
        <strain evidence="3">R1DC9</strain>
    </source>
</reference>
<dbReference type="OrthoDB" id="9795306at2"/>
<dbReference type="KEGG" id="fpf:DCC35_06550"/>
<dbReference type="AlphaFoldDB" id="A0A4D7JNS2"/>
<accession>A0A4D7JNS2</accession>
<proteinExistence type="predicted"/>
<sequence>MKNLTTYLMFDGKCEEAFNFYKSVFGGDFISLERYKHMPPSEKESPEIPDEHGDRIMHISLKISDEIIIMGSDTAGKWAENHNQGNNFSISIDTENKEEADKLFQELSKDGKVTMPQVNTFWGAYFGSVEDKFGVNWMVNLDTES</sequence>
<dbReference type="InterPro" id="IPR029068">
    <property type="entry name" value="Glyas_Bleomycin-R_OHBP_Dase"/>
</dbReference>